<proteinExistence type="predicted"/>
<sequence length="129" mass="14599">MPPGPHCTARTAATHADGTEDLGYDYGLGRGDYDEYGYGFEHGDHSYDEYGYDEYLDLEGDAEEYGCWLVALVAVDGKSYVYRVYAPPDALRGDLFWEAWHCHDEGPHPRAYDVFDTASIRHIGNLHQE</sequence>
<gene>
    <name evidence="1" type="ORF">QIS96_27320</name>
</gene>
<evidence type="ECO:0000313" key="1">
    <source>
        <dbReference type="EMBL" id="MDI3407509.1"/>
    </source>
</evidence>
<name>A0ABT6SI11_9ACTN</name>
<accession>A0ABT6SI11</accession>
<evidence type="ECO:0000313" key="2">
    <source>
        <dbReference type="Proteomes" id="UP001223978"/>
    </source>
</evidence>
<dbReference type="EMBL" id="JASCIQ010000033">
    <property type="protein sequence ID" value="MDI3407509.1"/>
    <property type="molecule type" value="Genomic_DNA"/>
</dbReference>
<comment type="caution">
    <text evidence="1">The sequence shown here is derived from an EMBL/GenBank/DDBJ whole genome shotgun (WGS) entry which is preliminary data.</text>
</comment>
<protein>
    <submittedName>
        <fullName evidence="1">Uncharacterized protein</fullName>
    </submittedName>
</protein>
<dbReference type="RefSeq" id="WP_282545472.1">
    <property type="nucleotide sequence ID" value="NZ_JASCIQ010000033.1"/>
</dbReference>
<dbReference type="Proteomes" id="UP001223978">
    <property type="component" value="Unassembled WGS sequence"/>
</dbReference>
<keyword evidence="2" id="KW-1185">Reference proteome</keyword>
<organism evidence="1 2">
    <name type="scientific">Streptomyces cavernicola</name>
    <dbReference type="NCBI Taxonomy" id="3043613"/>
    <lineage>
        <taxon>Bacteria</taxon>
        <taxon>Bacillati</taxon>
        <taxon>Actinomycetota</taxon>
        <taxon>Actinomycetes</taxon>
        <taxon>Kitasatosporales</taxon>
        <taxon>Streptomycetaceae</taxon>
        <taxon>Streptomyces</taxon>
    </lineage>
</organism>
<reference evidence="1 2" key="1">
    <citation type="submission" date="2023-05" db="EMBL/GenBank/DDBJ databases">
        <title>Draft genome sequence of Streptomyces sp. B-S-A6 isolated from a cave soil in Thailand.</title>
        <authorList>
            <person name="Chamroensaksri N."/>
            <person name="Muangham S."/>
        </authorList>
    </citation>
    <scope>NUCLEOTIDE SEQUENCE [LARGE SCALE GENOMIC DNA]</scope>
    <source>
        <strain evidence="1 2">B-S-A6</strain>
    </source>
</reference>